<protein>
    <submittedName>
        <fullName evidence="3">Uncharacterized protein</fullName>
    </submittedName>
</protein>
<keyword evidence="4" id="KW-1185">Reference proteome</keyword>
<evidence type="ECO:0000313" key="4">
    <source>
        <dbReference type="Proteomes" id="UP001221413"/>
    </source>
</evidence>
<sequence length="859" mass="96289">MESLLQSITTLHLLFDSNENEIARYPQPRTLTLPPTTVSYFIPAASIALTAVEPTSYNTPDACIVESGLFATASARDLYLIPSFTADIIALPRINVSVPNILFSTHTSLGLPGLSGPANYSSTSNFDSDLAESAMTLASSSILPSNVVTETASETETTTALHLWRPHIPATASPLPIAIGVPVANAEYRAESSLCILLLTVLLIGLYIIRIQYPSRTTKSVSVFVAIFYALQTFFSFGFILRALSNAFQALYAISGMLSSSDAARWSLPSTDAVDRVVELYGQESVNLGAIYVVEAIIVTVVMILEANILWRRGDRILRGLIMAACGISAVMVLVAAWAWRAIIWVAVVFAFWVQSPVNEVFALHYHDHTTDFTVFPDITGLLIISTFNRPSLKFRVFTYHKPNKRSFSRLEHAQMSTYWRRPPGPRGSNHHRLPRVPEGPRVRVNGPGFARIPNEILDLVIRNLSMDAAIGCWLDDETNRRFILRCRLVNRTWNATIMYAYLNKFRITSGYFPRGFDPRKPYTARRIPRNARPGFELLPAHAFDNLRNLHRSNYFLHFPKVFNDYIRTLVIEASCTSGDVDPKNAVEIHTQFATGVLKLRGLQSITIHCHGQSRIDEPYNGLDTFFGLWDLAIATYVERQATSSEPWPPGPVERTPKESLYERPVFPHLRELRIIGKSGRTYISDQGLENLLHFIGRHKCSMRNIYLEDVGIKSEAPDDKLDVLEDIEDAVDRWSAIKKQILEKCTRRDVMRSLDLKSVVYSAIRTGPAPELEYKKHVIVHHYDWPYENDIIVSSKHGDDGFSVDRYSVACGCETPKFGPSSLNESLNSRQESESDQPPAYSNPPSYSNSPSASHETL</sequence>
<dbReference type="EMBL" id="JAQGDS010000012">
    <property type="protein sequence ID" value="KAJ6256791.1"/>
    <property type="molecule type" value="Genomic_DNA"/>
</dbReference>
<evidence type="ECO:0000256" key="2">
    <source>
        <dbReference type="SAM" id="Phobius"/>
    </source>
</evidence>
<feature type="transmembrane region" description="Helical" evidence="2">
    <location>
        <begin position="321"/>
        <end position="354"/>
    </location>
</feature>
<proteinExistence type="predicted"/>
<organism evidence="3 4">
    <name type="scientific">Drechslerella dactyloides</name>
    <name type="common">Nematode-trapping fungus</name>
    <name type="synonym">Arthrobotrys dactyloides</name>
    <dbReference type="NCBI Taxonomy" id="74499"/>
    <lineage>
        <taxon>Eukaryota</taxon>
        <taxon>Fungi</taxon>
        <taxon>Dikarya</taxon>
        <taxon>Ascomycota</taxon>
        <taxon>Pezizomycotina</taxon>
        <taxon>Orbiliomycetes</taxon>
        <taxon>Orbiliales</taxon>
        <taxon>Orbiliaceae</taxon>
        <taxon>Drechslerella</taxon>
    </lineage>
</organism>
<evidence type="ECO:0000256" key="1">
    <source>
        <dbReference type="SAM" id="MobiDB-lite"/>
    </source>
</evidence>
<keyword evidence="2" id="KW-1133">Transmembrane helix</keyword>
<dbReference type="Proteomes" id="UP001221413">
    <property type="component" value="Unassembled WGS sequence"/>
</dbReference>
<feature type="compositionally biased region" description="Low complexity" evidence="1">
    <location>
        <begin position="839"/>
        <end position="859"/>
    </location>
</feature>
<keyword evidence="2" id="KW-0472">Membrane</keyword>
<feature type="transmembrane region" description="Helical" evidence="2">
    <location>
        <begin position="221"/>
        <end position="241"/>
    </location>
</feature>
<feature type="compositionally biased region" description="Polar residues" evidence="1">
    <location>
        <begin position="822"/>
        <end position="831"/>
    </location>
</feature>
<name>A0AAD6IQZ9_DREDA</name>
<feature type="region of interest" description="Disordered" evidence="1">
    <location>
        <begin position="819"/>
        <end position="859"/>
    </location>
</feature>
<dbReference type="AlphaFoldDB" id="A0AAD6IQZ9"/>
<feature type="transmembrane region" description="Helical" evidence="2">
    <location>
        <begin position="289"/>
        <end position="309"/>
    </location>
</feature>
<comment type="caution">
    <text evidence="3">The sequence shown here is derived from an EMBL/GenBank/DDBJ whole genome shotgun (WGS) entry which is preliminary data.</text>
</comment>
<reference evidence="3" key="1">
    <citation type="submission" date="2023-01" db="EMBL/GenBank/DDBJ databases">
        <title>The chitinases involved in constricting ring structure development in the nematode-trapping fungus Drechslerella dactyloides.</title>
        <authorList>
            <person name="Wang R."/>
            <person name="Zhang L."/>
            <person name="Tang P."/>
            <person name="Li S."/>
            <person name="Liang L."/>
        </authorList>
    </citation>
    <scope>NUCLEOTIDE SEQUENCE</scope>
    <source>
        <strain evidence="3">YMF1.00031</strain>
    </source>
</reference>
<gene>
    <name evidence="3" type="ORF">Dda_8659</name>
</gene>
<accession>A0AAD6IQZ9</accession>
<evidence type="ECO:0000313" key="3">
    <source>
        <dbReference type="EMBL" id="KAJ6256791.1"/>
    </source>
</evidence>
<keyword evidence="2" id="KW-0812">Transmembrane</keyword>
<feature type="transmembrane region" description="Helical" evidence="2">
    <location>
        <begin position="190"/>
        <end position="209"/>
    </location>
</feature>